<proteinExistence type="predicted"/>
<gene>
    <name evidence="5" type="ORF">RMAR1173_LOCUS999</name>
</gene>
<dbReference type="EMBL" id="HBHJ01001557">
    <property type="protein sequence ID" value="CAD9661434.1"/>
    <property type="molecule type" value="Transcribed_RNA"/>
</dbReference>
<dbReference type="InterPro" id="IPR029044">
    <property type="entry name" value="Nucleotide-diphossugar_trans"/>
</dbReference>
<sequence length="320" mass="36892">MASKYTVRINTFRRNDLLKKVVEQYATCPKIHSIQVIWSDLAAAPPPMSFFDLPNSYDQPSSYKSASASTPMIEFEIHTVDSLNNRFRPILDIATKAVFSVDDDLHIPCGLLDFTHQVWRAAPHTMVGFMPRMHGYDTLSRRFTYHDWWYVWRHGLYSMVLTKACFLHRDFLYAYAAVTKRPGLTTDMFVREPRITGRRLAPSSHGHRPRRRPRPAPSGTTPLAPENHTMRAVHDYVDAHMNCEDIAMSFLVANMSHEPAVWVRGTGVREIGSTGLSSDQQRHYRERGMCIHEFVSLFGNLPLVPATHKVDRASNFWFWR</sequence>
<protein>
    <recommendedName>
        <fullName evidence="4">Glycosyl transferase 64 domain-containing protein</fullName>
    </recommendedName>
</protein>
<dbReference type="Gene3D" id="3.90.550.10">
    <property type="entry name" value="Spore Coat Polysaccharide Biosynthesis Protein SpsA, Chain A"/>
    <property type="match status" value="1"/>
</dbReference>
<organism evidence="5">
    <name type="scientific">Rhizochromulina marina</name>
    <dbReference type="NCBI Taxonomy" id="1034831"/>
    <lineage>
        <taxon>Eukaryota</taxon>
        <taxon>Sar</taxon>
        <taxon>Stramenopiles</taxon>
        <taxon>Ochrophyta</taxon>
        <taxon>Dictyochophyceae</taxon>
        <taxon>Rhizochromulinales</taxon>
        <taxon>Rhizochromulina</taxon>
    </lineage>
</organism>
<feature type="domain" description="Glycosyl transferase 64" evidence="4">
    <location>
        <begin position="227"/>
        <end position="312"/>
    </location>
</feature>
<accession>A0A7S2W219</accession>
<evidence type="ECO:0000256" key="1">
    <source>
        <dbReference type="ARBA" id="ARBA00022679"/>
    </source>
</evidence>
<dbReference type="PANTHER" id="PTHR48410:SF1">
    <property type="entry name" value="GLYCOSYLINOSITOL PHOSPHORYLCERAMIDE MANNOSYL TRANSFERASE 1"/>
    <property type="match status" value="1"/>
</dbReference>
<feature type="compositionally biased region" description="Basic residues" evidence="3">
    <location>
        <begin position="205"/>
        <end position="214"/>
    </location>
</feature>
<evidence type="ECO:0000259" key="4">
    <source>
        <dbReference type="Pfam" id="PF09258"/>
    </source>
</evidence>
<dbReference type="GO" id="GO:0016757">
    <property type="term" value="F:glycosyltransferase activity"/>
    <property type="evidence" value="ECO:0007669"/>
    <property type="project" value="InterPro"/>
</dbReference>
<dbReference type="PANTHER" id="PTHR48410">
    <property type="entry name" value="GLYCOSYLINOSITOL PHOSPHORYLCERAMIDE MANNOSYL TRANSFERASE 1"/>
    <property type="match status" value="1"/>
</dbReference>
<keyword evidence="2" id="KW-1015">Disulfide bond</keyword>
<feature type="region of interest" description="Disordered" evidence="3">
    <location>
        <begin position="199"/>
        <end position="227"/>
    </location>
</feature>
<evidence type="ECO:0000256" key="2">
    <source>
        <dbReference type="ARBA" id="ARBA00023157"/>
    </source>
</evidence>
<name>A0A7S2W219_9STRA</name>
<evidence type="ECO:0000313" key="5">
    <source>
        <dbReference type="EMBL" id="CAD9661434.1"/>
    </source>
</evidence>
<dbReference type="InterPro" id="IPR053318">
    <property type="entry name" value="GT64"/>
</dbReference>
<evidence type="ECO:0000256" key="3">
    <source>
        <dbReference type="SAM" id="MobiDB-lite"/>
    </source>
</evidence>
<dbReference type="InterPro" id="IPR015338">
    <property type="entry name" value="GT64_dom"/>
</dbReference>
<keyword evidence="1" id="KW-0808">Transferase</keyword>
<dbReference type="SUPFAM" id="SSF53448">
    <property type="entry name" value="Nucleotide-diphospho-sugar transferases"/>
    <property type="match status" value="1"/>
</dbReference>
<reference evidence="5" key="1">
    <citation type="submission" date="2021-01" db="EMBL/GenBank/DDBJ databases">
        <authorList>
            <person name="Corre E."/>
            <person name="Pelletier E."/>
            <person name="Niang G."/>
            <person name="Scheremetjew M."/>
            <person name="Finn R."/>
            <person name="Kale V."/>
            <person name="Holt S."/>
            <person name="Cochrane G."/>
            <person name="Meng A."/>
            <person name="Brown T."/>
            <person name="Cohen L."/>
        </authorList>
    </citation>
    <scope>NUCLEOTIDE SEQUENCE</scope>
    <source>
        <strain evidence="5">CCMP1243</strain>
    </source>
</reference>
<dbReference type="GO" id="GO:0016020">
    <property type="term" value="C:membrane"/>
    <property type="evidence" value="ECO:0007669"/>
    <property type="project" value="InterPro"/>
</dbReference>
<dbReference type="Pfam" id="PF09258">
    <property type="entry name" value="Glyco_transf_64"/>
    <property type="match status" value="2"/>
</dbReference>
<feature type="domain" description="Glycosyl transferase 64" evidence="4">
    <location>
        <begin position="5"/>
        <end position="178"/>
    </location>
</feature>
<dbReference type="AlphaFoldDB" id="A0A7S2W219"/>